<dbReference type="STRING" id="1365950.SAMN05428963_101287"/>
<feature type="transmembrane region" description="Helical" evidence="13">
    <location>
        <begin position="48"/>
        <end position="69"/>
    </location>
</feature>
<dbReference type="RefSeq" id="WP_078706580.1">
    <property type="nucleotide sequence ID" value="NZ_FUXL01000001.1"/>
</dbReference>
<evidence type="ECO:0000256" key="5">
    <source>
        <dbReference type="ARBA" id="ARBA00011869"/>
    </source>
</evidence>
<keyword evidence="11 13" id="KW-0472">Membrane</keyword>
<dbReference type="GO" id="GO:0016829">
    <property type="term" value="F:lyase activity"/>
    <property type="evidence" value="ECO:0007669"/>
    <property type="project" value="InterPro"/>
</dbReference>
<evidence type="ECO:0000256" key="12">
    <source>
        <dbReference type="ARBA" id="ARBA00048176"/>
    </source>
</evidence>
<accession>A0A1T4LN01</accession>
<feature type="transmembrane region" description="Helical" evidence="13">
    <location>
        <begin position="110"/>
        <end position="134"/>
    </location>
</feature>
<protein>
    <recommendedName>
        <fullName evidence="6">oxaloacetate decarboxylase (Na(+) extruding)</fullName>
        <ecNumber evidence="6">7.2.4.2</ecNumber>
    </recommendedName>
</protein>
<comment type="cofactor">
    <cofactor evidence="1">
        <name>Na(+)</name>
        <dbReference type="ChEBI" id="CHEBI:29101"/>
    </cofactor>
</comment>
<gene>
    <name evidence="14" type="ORF">SAMN05428963_101287</name>
</gene>
<comment type="catalytic activity">
    <reaction evidence="12">
        <text>oxaloacetate + 2 Na(+)(in) + H(+) = pyruvate + 2 Na(+)(out) + CO2</text>
        <dbReference type="Rhea" id="RHEA:57724"/>
        <dbReference type="ChEBI" id="CHEBI:15361"/>
        <dbReference type="ChEBI" id="CHEBI:15378"/>
        <dbReference type="ChEBI" id="CHEBI:16452"/>
        <dbReference type="ChEBI" id="CHEBI:16526"/>
        <dbReference type="ChEBI" id="CHEBI:29101"/>
        <dbReference type="EC" id="7.2.4.2"/>
    </reaction>
</comment>
<dbReference type="PANTHER" id="PTHR35806:SF1">
    <property type="entry name" value="OXALOACETATE DECARBOXYLASE BETA CHAIN 2"/>
    <property type="match status" value="1"/>
</dbReference>
<keyword evidence="15" id="KW-1185">Reference proteome</keyword>
<dbReference type="PANTHER" id="PTHR35806">
    <property type="entry name" value="OXALOACETATE DECARBOXYLASE BETA CHAIN 2"/>
    <property type="match status" value="1"/>
</dbReference>
<dbReference type="Proteomes" id="UP000190135">
    <property type="component" value="Unassembled WGS sequence"/>
</dbReference>
<feature type="transmembrane region" description="Helical" evidence="13">
    <location>
        <begin position="394"/>
        <end position="415"/>
    </location>
</feature>
<dbReference type="EC" id="7.2.4.2" evidence="6"/>
<feature type="transmembrane region" description="Helical" evidence="13">
    <location>
        <begin position="197"/>
        <end position="219"/>
    </location>
</feature>
<keyword evidence="8 13" id="KW-0812">Transmembrane</keyword>
<organism evidence="14 15">
    <name type="scientific">Consotaella salsifontis</name>
    <dbReference type="NCBI Taxonomy" id="1365950"/>
    <lineage>
        <taxon>Bacteria</taxon>
        <taxon>Pseudomonadati</taxon>
        <taxon>Pseudomonadota</taxon>
        <taxon>Alphaproteobacteria</taxon>
        <taxon>Hyphomicrobiales</taxon>
        <taxon>Aurantimonadaceae</taxon>
        <taxon>Consotaella</taxon>
    </lineage>
</organism>
<dbReference type="EMBL" id="FUXL01000001">
    <property type="protein sequence ID" value="SJZ56041.1"/>
    <property type="molecule type" value="Genomic_DNA"/>
</dbReference>
<evidence type="ECO:0000256" key="7">
    <source>
        <dbReference type="ARBA" id="ARBA00022475"/>
    </source>
</evidence>
<dbReference type="OrthoDB" id="9783838at2"/>
<dbReference type="GO" id="GO:0005886">
    <property type="term" value="C:plasma membrane"/>
    <property type="evidence" value="ECO:0007669"/>
    <property type="project" value="UniProtKB-SubCell"/>
</dbReference>
<evidence type="ECO:0000256" key="2">
    <source>
        <dbReference type="ARBA" id="ARBA00003002"/>
    </source>
</evidence>
<keyword evidence="7" id="KW-1003">Cell membrane</keyword>
<dbReference type="GO" id="GO:0006814">
    <property type="term" value="P:sodium ion transport"/>
    <property type="evidence" value="ECO:0007669"/>
    <property type="project" value="InterPro"/>
</dbReference>
<comment type="function">
    <text evidence="2">Catalyzes the decarboxylation of oxaloacetate coupled to Na(+) translocation.</text>
</comment>
<dbReference type="InterPro" id="IPR005661">
    <property type="entry name" value="OadB_MmdB"/>
</dbReference>
<evidence type="ECO:0000256" key="10">
    <source>
        <dbReference type="ARBA" id="ARBA00022989"/>
    </source>
</evidence>
<evidence type="ECO:0000256" key="4">
    <source>
        <dbReference type="ARBA" id="ARBA00010924"/>
    </source>
</evidence>
<evidence type="ECO:0000256" key="8">
    <source>
        <dbReference type="ARBA" id="ARBA00022692"/>
    </source>
</evidence>
<dbReference type="AlphaFoldDB" id="A0A1T4LN01"/>
<dbReference type="GO" id="GO:0015451">
    <property type="term" value="F:decarboxylation-driven active transmembrane transporter activity"/>
    <property type="evidence" value="ECO:0007669"/>
    <property type="project" value="UniProtKB-EC"/>
</dbReference>
<comment type="similarity">
    <text evidence="4">Belongs to the GcdB/MmdB/OadB family.</text>
</comment>
<evidence type="ECO:0000313" key="15">
    <source>
        <dbReference type="Proteomes" id="UP000190135"/>
    </source>
</evidence>
<feature type="transmembrane region" description="Helical" evidence="13">
    <location>
        <begin position="321"/>
        <end position="346"/>
    </location>
</feature>
<evidence type="ECO:0000256" key="3">
    <source>
        <dbReference type="ARBA" id="ARBA00004651"/>
    </source>
</evidence>
<feature type="transmembrane region" description="Helical" evidence="13">
    <location>
        <begin position="146"/>
        <end position="167"/>
    </location>
</feature>
<sequence length="417" mass="43929">MENIHFIDLFQGIATLASAEPKILIMRLFLIALGLLLIYLGKKGVLEALLMIPMGLGMATINSAVLFVAPGGWLRAGPNTIFVDALAGANTPEQTTTLMNVLQIDWLQPIYTFTFSNGLIACVVFLGIGVLLDVGYVMARPFQSMFVALCGELGTILTYPIAIAAGLTPGQAASVAVIGGADGPMVLFTSLTLAREMFVPITVVAYLYLGLTYGGYPYLIRLMVPKRLRQIPMPVSKPKKPVTSGQKMAFAVLMCVLLSLLFPVASPLFLSLFLGVVIRESGIAPYIELLSNTFLYGATFFLGLLLGVLCDASLLLDPQVLILLVLGMLALLISGIGGILGGYAMYFLSGGKYNPVIGIAAVSCVPTTAKVAQKQVASDAPGVVIMPQALGVNISGVITTAIMAAAFITVIQAAYPG</sequence>
<comment type="subunit">
    <text evidence="5">Heterotrimer of an alpha, a beta and a gamma subunit.</text>
</comment>
<evidence type="ECO:0000256" key="1">
    <source>
        <dbReference type="ARBA" id="ARBA00001959"/>
    </source>
</evidence>
<feature type="transmembrane region" description="Helical" evidence="13">
    <location>
        <begin position="23"/>
        <end position="41"/>
    </location>
</feature>
<evidence type="ECO:0000256" key="13">
    <source>
        <dbReference type="SAM" id="Phobius"/>
    </source>
</evidence>
<evidence type="ECO:0000313" key="14">
    <source>
        <dbReference type="EMBL" id="SJZ56041.1"/>
    </source>
</evidence>
<keyword evidence="9" id="KW-1278">Translocase</keyword>
<reference evidence="14 15" key="1">
    <citation type="submission" date="2017-02" db="EMBL/GenBank/DDBJ databases">
        <authorList>
            <person name="Peterson S.W."/>
        </authorList>
    </citation>
    <scope>NUCLEOTIDE SEQUENCE [LARGE SCALE GENOMIC DNA]</scope>
    <source>
        <strain evidence="14 15">USBA 369</strain>
    </source>
</reference>
<comment type="subcellular location">
    <subcellularLocation>
        <location evidence="3">Cell membrane</location>
        <topology evidence="3">Multi-pass membrane protein</topology>
    </subcellularLocation>
</comment>
<name>A0A1T4LN01_9HYPH</name>
<dbReference type="Pfam" id="PF03977">
    <property type="entry name" value="OAD_beta"/>
    <property type="match status" value="1"/>
</dbReference>
<evidence type="ECO:0000256" key="6">
    <source>
        <dbReference type="ARBA" id="ARBA00011957"/>
    </source>
</evidence>
<evidence type="ECO:0000256" key="11">
    <source>
        <dbReference type="ARBA" id="ARBA00023136"/>
    </source>
</evidence>
<proteinExistence type="inferred from homology"/>
<evidence type="ECO:0000256" key="9">
    <source>
        <dbReference type="ARBA" id="ARBA00022967"/>
    </source>
</evidence>
<feature type="transmembrane region" description="Helical" evidence="13">
    <location>
        <begin position="249"/>
        <end position="274"/>
    </location>
</feature>
<feature type="transmembrane region" description="Helical" evidence="13">
    <location>
        <begin position="294"/>
        <end position="314"/>
    </location>
</feature>
<keyword evidence="10 13" id="KW-1133">Transmembrane helix</keyword>